<dbReference type="RefSeq" id="WP_014438202.1">
    <property type="nucleotide sequence ID" value="NC_017080.1"/>
</dbReference>
<reference evidence="3 4" key="1">
    <citation type="submission" date="2012-02" db="EMBL/GenBank/DDBJ databases">
        <title>Complete genome sequence of Phycisphaera mikurensis NBRC 102666.</title>
        <authorList>
            <person name="Ankai A."/>
            <person name="Hosoyama A."/>
            <person name="Terui Y."/>
            <person name="Sekine M."/>
            <person name="Fukai R."/>
            <person name="Kato Y."/>
            <person name="Nakamura S."/>
            <person name="Yamada-Narita S."/>
            <person name="Kawakoshi A."/>
            <person name="Fukunaga Y."/>
            <person name="Yamazaki S."/>
            <person name="Fujita N."/>
        </authorList>
    </citation>
    <scope>NUCLEOTIDE SEQUENCE [LARGE SCALE GENOMIC DNA]</scope>
    <source>
        <strain evidence="4">NBRC 102666 / KCTC 22515 / FYK2301M01</strain>
    </source>
</reference>
<feature type="transmembrane region" description="Helical" evidence="1">
    <location>
        <begin position="60"/>
        <end position="84"/>
    </location>
</feature>
<dbReference type="HOGENOM" id="CLU_080164_0_0_0"/>
<feature type="transmembrane region" description="Helical" evidence="1">
    <location>
        <begin position="214"/>
        <end position="242"/>
    </location>
</feature>
<evidence type="ECO:0000256" key="1">
    <source>
        <dbReference type="SAM" id="Phobius"/>
    </source>
</evidence>
<keyword evidence="1" id="KW-0812">Transmembrane</keyword>
<dbReference type="OrthoDB" id="9814348at2"/>
<dbReference type="eggNOG" id="COG1266">
    <property type="taxonomic scope" value="Bacteria"/>
</dbReference>
<name>I0IIA4_PHYMF</name>
<dbReference type="AlphaFoldDB" id="I0IIA4"/>
<evidence type="ECO:0000259" key="2">
    <source>
        <dbReference type="Pfam" id="PF02517"/>
    </source>
</evidence>
<dbReference type="KEGG" id="phm:PSMK_28330"/>
<dbReference type="Pfam" id="PF02517">
    <property type="entry name" value="Rce1-like"/>
    <property type="match status" value="1"/>
</dbReference>
<dbReference type="STRING" id="1142394.PSMK_28330"/>
<dbReference type="GO" id="GO:0004175">
    <property type="term" value="F:endopeptidase activity"/>
    <property type="evidence" value="ECO:0007669"/>
    <property type="project" value="UniProtKB-ARBA"/>
</dbReference>
<feature type="transmembrane region" description="Helical" evidence="1">
    <location>
        <begin position="96"/>
        <end position="118"/>
    </location>
</feature>
<feature type="transmembrane region" description="Helical" evidence="1">
    <location>
        <begin position="20"/>
        <end position="39"/>
    </location>
</feature>
<feature type="transmembrane region" description="Helical" evidence="1">
    <location>
        <begin position="184"/>
        <end position="202"/>
    </location>
</feature>
<sequence>MPARPLTSYWERSQAPMQCLWFLLPLLVLYSVGTALYAPEGGDRLPAIYAERLLGRFFELFGATGYHLPPLVVIGVLVGMHAASRDREPFAPEPKLWPWMVVEAIVWAVPLFLLGSLFSDAERVGLAAVRGGDGVATLLDGYPKMAGFVFALGAGIYEELVFRLLGIAAVHTVLAGVFRAGETTATVGAILLTAVGFALYHFGDVTGFTWPRFLFYALAGAYLGFLFVGRGFGIAVATHAVYDVLAVGVA</sequence>
<proteinExistence type="predicted"/>
<keyword evidence="1" id="KW-0472">Membrane</keyword>
<dbReference type="Proteomes" id="UP000007881">
    <property type="component" value="Chromosome"/>
</dbReference>
<feature type="domain" description="CAAX prenyl protease 2/Lysostaphin resistance protein A-like" evidence="2">
    <location>
        <begin position="147"/>
        <end position="244"/>
    </location>
</feature>
<dbReference type="EMBL" id="AP012338">
    <property type="protein sequence ID" value="BAM04992.1"/>
    <property type="molecule type" value="Genomic_DNA"/>
</dbReference>
<keyword evidence="1" id="KW-1133">Transmembrane helix</keyword>
<protein>
    <recommendedName>
        <fullName evidence="2">CAAX prenyl protease 2/Lysostaphin resistance protein A-like domain-containing protein</fullName>
    </recommendedName>
</protein>
<dbReference type="GO" id="GO:0080120">
    <property type="term" value="P:CAAX-box protein maturation"/>
    <property type="evidence" value="ECO:0007669"/>
    <property type="project" value="UniProtKB-ARBA"/>
</dbReference>
<dbReference type="InterPro" id="IPR003675">
    <property type="entry name" value="Rce1/LyrA-like_dom"/>
</dbReference>
<gene>
    <name evidence="3" type="ordered locus">PSMK_28330</name>
</gene>
<evidence type="ECO:0000313" key="4">
    <source>
        <dbReference type="Proteomes" id="UP000007881"/>
    </source>
</evidence>
<keyword evidence="4" id="KW-1185">Reference proteome</keyword>
<evidence type="ECO:0000313" key="3">
    <source>
        <dbReference type="EMBL" id="BAM04992.1"/>
    </source>
</evidence>
<accession>I0IIA4</accession>
<organism evidence="3 4">
    <name type="scientific">Phycisphaera mikurensis (strain NBRC 102666 / KCTC 22515 / FYK2301M01)</name>
    <dbReference type="NCBI Taxonomy" id="1142394"/>
    <lineage>
        <taxon>Bacteria</taxon>
        <taxon>Pseudomonadati</taxon>
        <taxon>Planctomycetota</taxon>
        <taxon>Phycisphaerae</taxon>
        <taxon>Phycisphaerales</taxon>
        <taxon>Phycisphaeraceae</taxon>
        <taxon>Phycisphaera</taxon>
    </lineage>
</organism>